<dbReference type="RefSeq" id="WP_081151711.1">
    <property type="nucleotide sequence ID" value="NZ_CP020465.1"/>
</dbReference>
<name>A0A222G8X4_9GAMM</name>
<evidence type="ECO:0000259" key="1">
    <source>
        <dbReference type="Pfam" id="PF01636"/>
    </source>
</evidence>
<proteinExistence type="predicted"/>
<dbReference type="Pfam" id="PF01636">
    <property type="entry name" value="APH"/>
    <property type="match status" value="1"/>
</dbReference>
<dbReference type="InterPro" id="IPR002575">
    <property type="entry name" value="Aminoglycoside_PTrfase"/>
</dbReference>
<protein>
    <recommendedName>
        <fullName evidence="1">Aminoglycoside phosphotransferase domain-containing protein</fullName>
    </recommendedName>
</protein>
<dbReference type="PANTHER" id="PTHR21064:SF5">
    <property type="entry name" value="SLR1880 PROTEIN"/>
    <property type="match status" value="1"/>
</dbReference>
<dbReference type="SUPFAM" id="SSF56112">
    <property type="entry name" value="Protein kinase-like (PK-like)"/>
    <property type="match status" value="1"/>
</dbReference>
<dbReference type="KEGG" id="cber:B5D82_11650"/>
<organism evidence="2 3">
    <name type="scientific">Cognaticolwellia beringensis</name>
    <dbReference type="NCBI Taxonomy" id="1967665"/>
    <lineage>
        <taxon>Bacteria</taxon>
        <taxon>Pseudomonadati</taxon>
        <taxon>Pseudomonadota</taxon>
        <taxon>Gammaproteobacteria</taxon>
        <taxon>Alteromonadales</taxon>
        <taxon>Colwelliaceae</taxon>
        <taxon>Cognaticolwellia</taxon>
    </lineage>
</organism>
<dbReference type="InterPro" id="IPR050249">
    <property type="entry name" value="Pseudomonas-type_ThrB"/>
</dbReference>
<feature type="domain" description="Aminoglycoside phosphotransferase" evidence="1">
    <location>
        <begin position="27"/>
        <end position="255"/>
    </location>
</feature>
<reference evidence="2 3" key="1">
    <citation type="submission" date="2017-08" db="EMBL/GenBank/DDBJ databases">
        <title>Complete genome of Colwellia sp. NB097-1, a psychrophile bacterium ioslated from Bering Sea.</title>
        <authorList>
            <person name="Chen X."/>
        </authorList>
    </citation>
    <scope>NUCLEOTIDE SEQUENCE [LARGE SCALE GENOMIC DNA]</scope>
    <source>
        <strain evidence="2 3">NB097-1</strain>
    </source>
</reference>
<evidence type="ECO:0000313" key="2">
    <source>
        <dbReference type="EMBL" id="ASP48358.1"/>
    </source>
</evidence>
<dbReference type="Proteomes" id="UP000202259">
    <property type="component" value="Chromosome"/>
</dbReference>
<dbReference type="PANTHER" id="PTHR21064">
    <property type="entry name" value="AMINOGLYCOSIDE PHOSPHOTRANSFERASE DOMAIN-CONTAINING PROTEIN-RELATED"/>
    <property type="match status" value="1"/>
</dbReference>
<gene>
    <name evidence="2" type="ORF">B5D82_11650</name>
</gene>
<sequence>MTQSITNKILALVLPKFGYSIEHCQISLLGNGLINNTYLVKTIDKTFVLQCLNQQVFPTPLNVTNNADKISSHLKVKSDNGRYALTPICQLHTTDKKNHVVVQGQYWRSLHYISDCYTLESITNAEQASAVANAFAQFTAALSDFDSENLAEIIPQFHDLSLRIAQLNQAIDNASEPLLISAQASIKFIQSQQAFVEIIADMTKSLPLRVTHNDTKINNLLFSKKTNKPVAVIDLDTCMAGYLMHDFGDMIRTCCPSIAEDSPALDNMTIDWEMLTALTSAYVAGFNGAISEIERTSLLFGIKLMPFMLSTRFLTDFLNGDRYFKTTYANHNLVRAENQLQLYKLFCQQEALLTDIVLSP</sequence>
<dbReference type="EMBL" id="CP020465">
    <property type="protein sequence ID" value="ASP48358.1"/>
    <property type="molecule type" value="Genomic_DNA"/>
</dbReference>
<dbReference type="OrthoDB" id="526037at2"/>
<evidence type="ECO:0000313" key="3">
    <source>
        <dbReference type="Proteomes" id="UP000202259"/>
    </source>
</evidence>
<accession>A0A222G8X4</accession>
<keyword evidence="3" id="KW-1185">Reference proteome</keyword>
<dbReference type="InterPro" id="IPR011009">
    <property type="entry name" value="Kinase-like_dom_sf"/>
</dbReference>
<dbReference type="AlphaFoldDB" id="A0A222G8X4"/>
<dbReference type="Gene3D" id="3.90.1200.10">
    <property type="match status" value="1"/>
</dbReference>